<comment type="caution">
    <text evidence="2">The sequence shown here is derived from an EMBL/GenBank/DDBJ whole genome shotgun (WGS) entry which is preliminary data.</text>
</comment>
<feature type="compositionally biased region" description="Low complexity" evidence="1">
    <location>
        <begin position="45"/>
        <end position="70"/>
    </location>
</feature>
<feature type="region of interest" description="Disordered" evidence="1">
    <location>
        <begin position="45"/>
        <end position="73"/>
    </location>
</feature>
<proteinExistence type="predicted"/>
<gene>
    <name evidence="2" type="ORF">EDC38_1974</name>
</gene>
<keyword evidence="3" id="KW-1185">Reference proteome</keyword>
<evidence type="ECO:0000313" key="3">
    <source>
        <dbReference type="Proteomes" id="UP000273643"/>
    </source>
</evidence>
<reference evidence="2 3" key="1">
    <citation type="submission" date="2018-11" db="EMBL/GenBank/DDBJ databases">
        <title>Genomic Encyclopedia of Type Strains, Phase IV (KMG-IV): sequencing the most valuable type-strain genomes for metagenomic binning, comparative biology and taxonomic classification.</title>
        <authorList>
            <person name="Goeker M."/>
        </authorList>
    </citation>
    <scope>NUCLEOTIDE SEQUENCE [LARGE SCALE GENOMIC DNA]</scope>
    <source>
        <strain evidence="2 3">DSM 16974</strain>
    </source>
</reference>
<dbReference type="Proteomes" id="UP000273643">
    <property type="component" value="Unassembled WGS sequence"/>
</dbReference>
<name>A0A3N1P3P7_9GAMM</name>
<sequence length="413" mass="44996">MQLTHLSGSFPRAFWRIGKTVTLTFFSVLLFSGCECDTACDERITGGSDPNSGGSNGSSSSSGGTPNGGSADDIALNCSELDPDTVYLLGSFQEFTGDRRVLIDPEEPEALCTAFPDGVDGGAVTSSGSLIYTHHGNNVTFDGGTIYQLTQDPLTLSSDGLEWTYPINPNNNDEQLLFGKSTQLFIHHDSSAAEVVDIYQAKLESTDKVIYRNDESDPYYTLERSDPFDSQVYMLGVTPDGSLLMGDSQTGLILVDTDRQLTRLDAPGTPPYRFKETSRLFTDSVTGSPSVWVVLEEFNGADTPSDWRRWSLDLTTLTVSDDGLFATPPQDVATETDKLKLDADGVLWQIAYSPLDAEQNLTSYLVRKPTQASGESSAIIYSDAYNPDDTRSWSRQERPFARIGLIGELVTAP</sequence>
<dbReference type="SUPFAM" id="SSF63829">
    <property type="entry name" value="Calcium-dependent phosphotriesterase"/>
    <property type="match status" value="1"/>
</dbReference>
<organism evidence="2 3">
    <name type="scientific">Marinimicrobium koreense</name>
    <dbReference type="NCBI Taxonomy" id="306545"/>
    <lineage>
        <taxon>Bacteria</taxon>
        <taxon>Pseudomonadati</taxon>
        <taxon>Pseudomonadota</taxon>
        <taxon>Gammaproteobacteria</taxon>
        <taxon>Cellvibrionales</taxon>
        <taxon>Cellvibrionaceae</taxon>
        <taxon>Marinimicrobium</taxon>
    </lineage>
</organism>
<evidence type="ECO:0000313" key="2">
    <source>
        <dbReference type="EMBL" id="ROQ21350.1"/>
    </source>
</evidence>
<protein>
    <submittedName>
        <fullName evidence="2">Uncharacterized protein</fullName>
    </submittedName>
</protein>
<dbReference type="EMBL" id="RJUK01000001">
    <property type="protein sequence ID" value="ROQ21350.1"/>
    <property type="molecule type" value="Genomic_DNA"/>
</dbReference>
<dbReference type="AlphaFoldDB" id="A0A3N1P3P7"/>
<accession>A0A3N1P3P7</accession>
<evidence type="ECO:0000256" key="1">
    <source>
        <dbReference type="SAM" id="MobiDB-lite"/>
    </source>
</evidence>